<dbReference type="PANTHER" id="PTHR33507:SF3">
    <property type="entry name" value="INNER MEMBRANE PROTEIN YBBJ"/>
    <property type="match status" value="1"/>
</dbReference>
<gene>
    <name evidence="8" type="ORF">C8046_01270</name>
</gene>
<organism evidence="8 9">
    <name type="scientific">Serinibacter arcticus</name>
    <dbReference type="NCBI Taxonomy" id="1655435"/>
    <lineage>
        <taxon>Bacteria</taxon>
        <taxon>Bacillati</taxon>
        <taxon>Actinomycetota</taxon>
        <taxon>Actinomycetes</taxon>
        <taxon>Micrococcales</taxon>
        <taxon>Beutenbergiaceae</taxon>
        <taxon>Serinibacter</taxon>
    </lineage>
</organism>
<protein>
    <recommendedName>
        <fullName evidence="7">NfeD-like C-terminal domain-containing protein</fullName>
    </recommendedName>
</protein>
<feature type="region of interest" description="Disordered" evidence="5">
    <location>
        <begin position="145"/>
        <end position="183"/>
    </location>
</feature>
<feature type="compositionally biased region" description="Gly residues" evidence="5">
    <location>
        <begin position="151"/>
        <end position="162"/>
    </location>
</feature>
<dbReference type="InterPro" id="IPR002810">
    <property type="entry name" value="NfeD-like_C"/>
</dbReference>
<evidence type="ECO:0000256" key="6">
    <source>
        <dbReference type="SAM" id="Phobius"/>
    </source>
</evidence>
<dbReference type="Gene3D" id="2.40.50.140">
    <property type="entry name" value="Nucleic acid-binding proteins"/>
    <property type="match status" value="1"/>
</dbReference>
<dbReference type="OrthoDB" id="3174252at2"/>
<keyword evidence="2 6" id="KW-0812">Transmembrane</keyword>
<feature type="compositionally biased region" description="Pro residues" evidence="5">
    <location>
        <begin position="163"/>
        <end position="183"/>
    </location>
</feature>
<dbReference type="SUPFAM" id="SSF141322">
    <property type="entry name" value="NfeD domain-like"/>
    <property type="match status" value="1"/>
</dbReference>
<comment type="subcellular location">
    <subcellularLocation>
        <location evidence="1">Membrane</location>
        <topology evidence="1">Multi-pass membrane protein</topology>
    </subcellularLocation>
</comment>
<proteinExistence type="predicted"/>
<comment type="caution">
    <text evidence="8">The sequence shown here is derived from an EMBL/GenBank/DDBJ whole genome shotgun (WGS) entry which is preliminary data.</text>
</comment>
<evidence type="ECO:0000256" key="4">
    <source>
        <dbReference type="ARBA" id="ARBA00023136"/>
    </source>
</evidence>
<evidence type="ECO:0000259" key="7">
    <source>
        <dbReference type="Pfam" id="PF01957"/>
    </source>
</evidence>
<feature type="transmembrane region" description="Helical" evidence="6">
    <location>
        <begin position="44"/>
        <end position="63"/>
    </location>
</feature>
<accession>A0A2U1ZZ56</accession>
<dbReference type="InterPro" id="IPR012340">
    <property type="entry name" value="NA-bd_OB-fold"/>
</dbReference>
<dbReference type="GO" id="GO:0005886">
    <property type="term" value="C:plasma membrane"/>
    <property type="evidence" value="ECO:0007669"/>
    <property type="project" value="TreeGrafter"/>
</dbReference>
<name>A0A2U1ZZ56_9MICO</name>
<evidence type="ECO:0000256" key="2">
    <source>
        <dbReference type="ARBA" id="ARBA00022692"/>
    </source>
</evidence>
<dbReference type="Proteomes" id="UP000245166">
    <property type="component" value="Unassembled WGS sequence"/>
</dbReference>
<evidence type="ECO:0000256" key="3">
    <source>
        <dbReference type="ARBA" id="ARBA00022989"/>
    </source>
</evidence>
<dbReference type="InterPro" id="IPR052165">
    <property type="entry name" value="Membrane_assoc_protease"/>
</dbReference>
<keyword evidence="4 6" id="KW-0472">Membrane</keyword>
<keyword evidence="9" id="KW-1185">Reference proteome</keyword>
<evidence type="ECO:0000313" key="8">
    <source>
        <dbReference type="EMBL" id="PWD52267.1"/>
    </source>
</evidence>
<dbReference type="EMBL" id="PYHR01000002">
    <property type="protein sequence ID" value="PWD52267.1"/>
    <property type="molecule type" value="Genomic_DNA"/>
</dbReference>
<sequence length="183" mass="18279">MEWVWWLALTLILGVVEVLIVDLLFLMFAGGALAATVAAALGAPLAVQVAVFAVVSVLLLVAIRPWALRRFKNQEPGTATNAGALVGRTAVVLAATSGSAGRVKLVGEVWTARFDGSGVLPVGTPVEVVAIDGATAVVVPTETVPGVPGVATGGGSSWGEGPSGPPAPAYPPGYPTAAPPAQP</sequence>
<dbReference type="PANTHER" id="PTHR33507">
    <property type="entry name" value="INNER MEMBRANE PROTEIN YBBJ"/>
    <property type="match status" value="1"/>
</dbReference>
<feature type="domain" description="NfeD-like C-terminal" evidence="7">
    <location>
        <begin position="83"/>
        <end position="140"/>
    </location>
</feature>
<reference evidence="8 9" key="1">
    <citation type="submission" date="2018-03" db="EMBL/GenBank/DDBJ databases">
        <title>Genome assembly of novel Miniimonas species PCH200.</title>
        <authorList>
            <person name="Thakur V."/>
            <person name="Kumar V."/>
            <person name="Singh D."/>
        </authorList>
    </citation>
    <scope>NUCLEOTIDE SEQUENCE [LARGE SCALE GENOMIC DNA]</scope>
    <source>
        <strain evidence="8 9">PCH200</strain>
    </source>
</reference>
<dbReference type="Pfam" id="PF01957">
    <property type="entry name" value="NfeD"/>
    <property type="match status" value="1"/>
</dbReference>
<evidence type="ECO:0000256" key="1">
    <source>
        <dbReference type="ARBA" id="ARBA00004141"/>
    </source>
</evidence>
<dbReference type="AlphaFoldDB" id="A0A2U1ZZ56"/>
<evidence type="ECO:0000313" key="9">
    <source>
        <dbReference type="Proteomes" id="UP000245166"/>
    </source>
</evidence>
<dbReference type="RefSeq" id="WP_109230649.1">
    <property type="nucleotide sequence ID" value="NZ_PYHR01000002.1"/>
</dbReference>
<evidence type="ECO:0000256" key="5">
    <source>
        <dbReference type="SAM" id="MobiDB-lite"/>
    </source>
</evidence>
<keyword evidence="3 6" id="KW-1133">Transmembrane helix</keyword>